<evidence type="ECO:0000256" key="1">
    <source>
        <dbReference type="SAM" id="MobiDB-lite"/>
    </source>
</evidence>
<feature type="region of interest" description="Disordered" evidence="1">
    <location>
        <begin position="134"/>
        <end position="181"/>
    </location>
</feature>
<organism evidence="2 3">
    <name type="scientific">Physocladia obscura</name>
    <dbReference type="NCBI Taxonomy" id="109957"/>
    <lineage>
        <taxon>Eukaryota</taxon>
        <taxon>Fungi</taxon>
        <taxon>Fungi incertae sedis</taxon>
        <taxon>Chytridiomycota</taxon>
        <taxon>Chytridiomycota incertae sedis</taxon>
        <taxon>Chytridiomycetes</taxon>
        <taxon>Chytridiales</taxon>
        <taxon>Chytriomycetaceae</taxon>
        <taxon>Physocladia</taxon>
    </lineage>
</organism>
<evidence type="ECO:0000313" key="3">
    <source>
        <dbReference type="Proteomes" id="UP001211907"/>
    </source>
</evidence>
<name>A0AAD5XBC2_9FUNG</name>
<dbReference type="AlphaFoldDB" id="A0AAD5XBC2"/>
<feature type="non-terminal residue" evidence="2">
    <location>
        <position position="1"/>
    </location>
</feature>
<proteinExistence type="predicted"/>
<accession>A0AAD5XBC2</accession>
<feature type="compositionally biased region" description="Polar residues" evidence="1">
    <location>
        <begin position="151"/>
        <end position="172"/>
    </location>
</feature>
<dbReference type="EMBL" id="JADGJH010001476">
    <property type="protein sequence ID" value="KAJ3113113.1"/>
    <property type="molecule type" value="Genomic_DNA"/>
</dbReference>
<keyword evidence="3" id="KW-1185">Reference proteome</keyword>
<sequence length="199" mass="21533">MTHAANTTSITIKTTTLIKLPAHAGAFEFQHWLEAFLIHCNKNYGHASRIWIPPTLRTPQTMPFNPANPLKPPGTVQEFYRRHEAQMDEAVVQILNLKHQIHTKETEIREVANTNANFAFQEVSDIANLATNGSGTSVTAATASSQAQTNPESSENEIASLDTAGSTASSPVSKAAPLPNSGYQAQNLATTAMEDIVTH</sequence>
<evidence type="ECO:0000313" key="2">
    <source>
        <dbReference type="EMBL" id="KAJ3113113.1"/>
    </source>
</evidence>
<reference evidence="2" key="1">
    <citation type="submission" date="2020-05" db="EMBL/GenBank/DDBJ databases">
        <title>Phylogenomic resolution of chytrid fungi.</title>
        <authorList>
            <person name="Stajich J.E."/>
            <person name="Amses K."/>
            <person name="Simmons R."/>
            <person name="Seto K."/>
            <person name="Myers J."/>
            <person name="Bonds A."/>
            <person name="Quandt C.A."/>
            <person name="Barry K."/>
            <person name="Liu P."/>
            <person name="Grigoriev I."/>
            <person name="Longcore J.E."/>
            <person name="James T.Y."/>
        </authorList>
    </citation>
    <scope>NUCLEOTIDE SEQUENCE</scope>
    <source>
        <strain evidence="2">JEL0513</strain>
    </source>
</reference>
<feature type="compositionally biased region" description="Low complexity" evidence="1">
    <location>
        <begin position="134"/>
        <end position="150"/>
    </location>
</feature>
<gene>
    <name evidence="2" type="ORF">HK100_002094</name>
</gene>
<comment type="caution">
    <text evidence="2">The sequence shown here is derived from an EMBL/GenBank/DDBJ whole genome shotgun (WGS) entry which is preliminary data.</text>
</comment>
<dbReference type="Proteomes" id="UP001211907">
    <property type="component" value="Unassembled WGS sequence"/>
</dbReference>
<protein>
    <submittedName>
        <fullName evidence="2">Uncharacterized protein</fullName>
    </submittedName>
</protein>